<sequence>MLVFSFPCSKGKVFHYIKILSMARIIIGCHPCQFIPFKIKFHKWKHRLYNIIYSIRNNNFNIVVVDIDSSPWYRGVNKILPFKEDFYYIPGITHVKSLLNKTGLIKYKDRLNVLMGTTNPLNLNNKTNQYYMSNGNCSRYCKHHLNNNSLIGAYSSNIILFDDDSVHRTNNGVRSWNNHSKQFTRAIIFSLLKHGGVLWDLGSGCGLLSMEYREHNAGKVVCIEVDLLRIKTLVYNSKYLGQAVSVYDSGFIDVVIGARLPDRINISCGLKHLWQWRLIYIHVKIAGVILLTGISNITWTNIGILSCVFKTKLFSLTIAKLVLRLNNKIYRIHSAILFCLVEKPLNKQGKLNKTC</sequence>
<dbReference type="SUPFAM" id="SSF53335">
    <property type="entry name" value="S-adenosyl-L-methionine-dependent methyltransferases"/>
    <property type="match status" value="1"/>
</dbReference>
<dbReference type="EMBL" id="NXGS01000002">
    <property type="protein sequence ID" value="PIM96613.1"/>
    <property type="molecule type" value="Genomic_DNA"/>
</dbReference>
<dbReference type="InterPro" id="IPR029063">
    <property type="entry name" value="SAM-dependent_MTases_sf"/>
</dbReference>
<comment type="caution">
    <text evidence="1">The sequence shown here is derived from an EMBL/GenBank/DDBJ whole genome shotgun (WGS) entry which is preliminary data.</text>
</comment>
<reference evidence="1" key="1">
    <citation type="submission" date="2017-09" db="EMBL/GenBank/DDBJ databases">
        <authorList>
            <person name="Campbell M.A."/>
            <person name="Lukasik P."/>
            <person name="Simon C."/>
            <person name="McCutcheon J.P."/>
        </authorList>
    </citation>
    <scope>NUCLEOTIDE SEQUENCE [LARGE SCALE GENOMIC DNA]</scope>
    <source>
        <strain evidence="1">ALECUR</strain>
    </source>
</reference>
<protein>
    <submittedName>
        <fullName evidence="1">Precorrin-6Y C5,15-methyltransferase</fullName>
    </submittedName>
</protein>
<dbReference type="Gene3D" id="3.40.50.150">
    <property type="entry name" value="Vaccinia Virus protein VP39"/>
    <property type="match status" value="1"/>
</dbReference>
<organism evidence="1 2">
    <name type="scientific">Candidatus Hodgkinia cicadicola</name>
    <dbReference type="NCBI Taxonomy" id="573658"/>
    <lineage>
        <taxon>Bacteria</taxon>
        <taxon>Pseudomonadati</taxon>
        <taxon>Pseudomonadota</taxon>
        <taxon>Alphaproteobacteria</taxon>
        <taxon>Hyphomicrobiales</taxon>
        <taxon>Candidatus Hodgkinia</taxon>
    </lineage>
</organism>
<dbReference type="Proteomes" id="UP000229529">
    <property type="component" value="Unassembled WGS sequence"/>
</dbReference>
<keyword evidence="2" id="KW-1185">Reference proteome</keyword>
<evidence type="ECO:0000313" key="1">
    <source>
        <dbReference type="EMBL" id="PIM96613.1"/>
    </source>
</evidence>
<proteinExistence type="predicted"/>
<gene>
    <name evidence="1" type="primary">cobL</name>
    <name evidence="1" type="ORF">alecur_5</name>
</gene>
<name>A0ABX4MHM6_9HYPH</name>
<accession>A0ABX4MHM6</accession>
<evidence type="ECO:0000313" key="2">
    <source>
        <dbReference type="Proteomes" id="UP000229529"/>
    </source>
</evidence>